<dbReference type="Proteomes" id="UP000181951">
    <property type="component" value="Unassembled WGS sequence"/>
</dbReference>
<feature type="transmembrane region" description="Helical" evidence="2">
    <location>
        <begin position="34"/>
        <end position="56"/>
    </location>
</feature>
<evidence type="ECO:0000313" key="4">
    <source>
        <dbReference type="Proteomes" id="UP000181951"/>
    </source>
</evidence>
<keyword evidence="2" id="KW-0812">Transmembrane</keyword>
<keyword evidence="4" id="KW-1185">Reference proteome</keyword>
<organism evidence="3 4">
    <name type="scientific">Actinacidiphila rubida</name>
    <dbReference type="NCBI Taxonomy" id="310780"/>
    <lineage>
        <taxon>Bacteria</taxon>
        <taxon>Bacillati</taxon>
        <taxon>Actinomycetota</taxon>
        <taxon>Actinomycetes</taxon>
        <taxon>Kitasatosporales</taxon>
        <taxon>Streptomycetaceae</taxon>
        <taxon>Actinacidiphila</taxon>
    </lineage>
</organism>
<dbReference type="AlphaFoldDB" id="A0A1H8JHB7"/>
<proteinExistence type="predicted"/>
<reference evidence="3 4" key="1">
    <citation type="submission" date="2016-10" db="EMBL/GenBank/DDBJ databases">
        <authorList>
            <person name="de Groot N.N."/>
        </authorList>
    </citation>
    <scope>NUCLEOTIDE SEQUENCE [LARGE SCALE GENOMIC DNA]</scope>
    <source>
        <strain evidence="3 4">CGMCC 4.2026</strain>
    </source>
</reference>
<dbReference type="OrthoDB" id="3697696at2"/>
<dbReference type="Gene3D" id="2.60.40.2880">
    <property type="entry name" value="MmpS1-5, C-terminal soluble domain"/>
    <property type="match status" value="1"/>
</dbReference>
<gene>
    <name evidence="3" type="ORF">SAMN05216267_1010101</name>
</gene>
<evidence type="ECO:0008006" key="5">
    <source>
        <dbReference type="Google" id="ProtNLM"/>
    </source>
</evidence>
<dbReference type="RefSeq" id="WP_079176023.1">
    <property type="nucleotide sequence ID" value="NZ_FODD01000010.1"/>
</dbReference>
<dbReference type="EMBL" id="FODD01000010">
    <property type="protein sequence ID" value="SEN79696.1"/>
    <property type="molecule type" value="Genomic_DNA"/>
</dbReference>
<evidence type="ECO:0000256" key="1">
    <source>
        <dbReference type="SAM" id="MobiDB-lite"/>
    </source>
</evidence>
<keyword evidence="2" id="KW-1133">Transmembrane helix</keyword>
<dbReference type="InterPro" id="IPR038468">
    <property type="entry name" value="MmpS_C"/>
</dbReference>
<protein>
    <recommendedName>
        <fullName evidence="5">MmpS family membrane protein</fullName>
    </recommendedName>
</protein>
<evidence type="ECO:0000313" key="3">
    <source>
        <dbReference type="EMBL" id="SEN79696.1"/>
    </source>
</evidence>
<accession>A0A1H8JHB7</accession>
<feature type="region of interest" description="Disordered" evidence="1">
    <location>
        <begin position="1"/>
        <end position="33"/>
    </location>
</feature>
<evidence type="ECO:0000256" key="2">
    <source>
        <dbReference type="SAM" id="Phobius"/>
    </source>
</evidence>
<name>A0A1H8JHB7_9ACTN</name>
<keyword evidence="2" id="KW-0472">Membrane</keyword>
<sequence>MTLANTGRPAESGEAATGGVPPEAGTVPRRRPSIGAGAAVGTILAVATAGAVWLTLPHGDPHPGHGTAARPTVPVGYAVTGSGTARITYTRPDGTSRSLSVRLPWQQTAELAAKGPASVAVVLGPEGGHATCALTLHGTAVQHATAYGAYGRATCTSAAPAP</sequence>